<name>A0A1G9WWY0_9SPHI</name>
<keyword evidence="3" id="KW-1185">Reference proteome</keyword>
<feature type="transmembrane region" description="Helical" evidence="1">
    <location>
        <begin position="255"/>
        <end position="274"/>
    </location>
</feature>
<feature type="transmembrane region" description="Helical" evidence="1">
    <location>
        <begin position="79"/>
        <end position="97"/>
    </location>
</feature>
<feature type="transmembrane region" description="Helical" evidence="1">
    <location>
        <begin position="156"/>
        <end position="183"/>
    </location>
</feature>
<feature type="transmembrane region" description="Helical" evidence="1">
    <location>
        <begin position="286"/>
        <end position="305"/>
    </location>
</feature>
<accession>A0A1G9WWY0</accession>
<proteinExistence type="predicted"/>
<protein>
    <recommendedName>
        <fullName evidence="4">Glycosyltransferase RgtA/B/C/D-like domain-containing protein</fullName>
    </recommendedName>
</protein>
<reference evidence="3" key="1">
    <citation type="submission" date="2016-10" db="EMBL/GenBank/DDBJ databases">
        <authorList>
            <person name="Varghese N."/>
            <person name="Submissions S."/>
        </authorList>
    </citation>
    <scope>NUCLEOTIDE SEQUENCE [LARGE SCALE GENOMIC DNA]</scope>
    <source>
        <strain evidence="3">DSM 24536</strain>
    </source>
</reference>
<keyword evidence="1" id="KW-0472">Membrane</keyword>
<dbReference type="EMBL" id="FNHH01000027">
    <property type="protein sequence ID" value="SDM88970.1"/>
    <property type="molecule type" value="Genomic_DNA"/>
</dbReference>
<dbReference type="Proteomes" id="UP000199226">
    <property type="component" value="Unassembled WGS sequence"/>
</dbReference>
<keyword evidence="1" id="KW-1133">Transmembrane helix</keyword>
<feature type="transmembrane region" description="Helical" evidence="1">
    <location>
        <begin position="344"/>
        <end position="361"/>
    </location>
</feature>
<sequence length="509" mass="59797">MHPLIGKSLQNRFSSELFLLSLFYLISHGGIFFIPDAVYWDDWVFFNQDPRVILETCRQVGAVFNFSGYLHLVMLSVGLWFYKYLTFFLMFASGILLNEILKTKSWITNEVRFTTTLLFLILPLNNARVCLINFPSILGYFMFFLAWYLLVNNRRILSLILFFFSFNIASLLMFYSIPIADLYMRSGFSRINLRSVFKFAIQKIDFIILPFAFFLIKILYFRPHGIYSGYNENLNLKGIWKMPVLQTLNLLDESIHINIVLFVILFLVTVYLLRNKLKFNIPVATIYLKYGAIISLLGVFPYWLLGNYPAFINWASRHQLLLPLGTSIIIIGLASLMNSQKRKLLLIIISISLSMNLSYYYQLYIDWMKQKELIALYKNEPLIKKSKLILFKDNTINKNAFERNYAFYEWSGQLKYSLNDDSRIGLSIQDTNLLKTTKPEKLIIANYNVQNFDANKPLKSVLVNIYEIKAENIQDRLRQLIHPRYILKTEAIDYQANFLDIFQTPFQQK</sequence>
<feature type="transmembrane region" description="Helical" evidence="1">
    <location>
        <begin position="129"/>
        <end position="150"/>
    </location>
</feature>
<keyword evidence="1" id="KW-0812">Transmembrane</keyword>
<organism evidence="2 3">
    <name type="scientific">Daejeonella rubra</name>
    <dbReference type="NCBI Taxonomy" id="990371"/>
    <lineage>
        <taxon>Bacteria</taxon>
        <taxon>Pseudomonadati</taxon>
        <taxon>Bacteroidota</taxon>
        <taxon>Sphingobacteriia</taxon>
        <taxon>Sphingobacteriales</taxon>
        <taxon>Sphingobacteriaceae</taxon>
        <taxon>Daejeonella</taxon>
    </lineage>
</organism>
<feature type="transmembrane region" description="Helical" evidence="1">
    <location>
        <begin position="204"/>
        <end position="221"/>
    </location>
</feature>
<feature type="transmembrane region" description="Helical" evidence="1">
    <location>
        <begin position="320"/>
        <end position="337"/>
    </location>
</feature>
<feature type="transmembrane region" description="Helical" evidence="1">
    <location>
        <begin position="17"/>
        <end position="40"/>
    </location>
</feature>
<evidence type="ECO:0000313" key="3">
    <source>
        <dbReference type="Proteomes" id="UP000199226"/>
    </source>
</evidence>
<evidence type="ECO:0008006" key="4">
    <source>
        <dbReference type="Google" id="ProtNLM"/>
    </source>
</evidence>
<evidence type="ECO:0000256" key="1">
    <source>
        <dbReference type="SAM" id="Phobius"/>
    </source>
</evidence>
<dbReference type="AlphaFoldDB" id="A0A1G9WWY0"/>
<gene>
    <name evidence="2" type="ORF">SAMN05421813_12741</name>
</gene>
<evidence type="ECO:0000313" key="2">
    <source>
        <dbReference type="EMBL" id="SDM88970.1"/>
    </source>
</evidence>